<proteinExistence type="predicted"/>
<feature type="non-terminal residue" evidence="1">
    <location>
        <position position="1"/>
    </location>
</feature>
<evidence type="ECO:0000313" key="1">
    <source>
        <dbReference type="EMBL" id="WMV33360.1"/>
    </source>
</evidence>
<keyword evidence="2" id="KW-1185">Reference proteome</keyword>
<dbReference type="AlphaFoldDB" id="A0AAF0R654"/>
<name>A0AAF0R654_SOLVR</name>
<gene>
    <name evidence="1" type="ORF">MTR67_026745</name>
</gene>
<evidence type="ECO:0000313" key="2">
    <source>
        <dbReference type="Proteomes" id="UP001234989"/>
    </source>
</evidence>
<organism evidence="1 2">
    <name type="scientific">Solanum verrucosum</name>
    <dbReference type="NCBI Taxonomy" id="315347"/>
    <lineage>
        <taxon>Eukaryota</taxon>
        <taxon>Viridiplantae</taxon>
        <taxon>Streptophyta</taxon>
        <taxon>Embryophyta</taxon>
        <taxon>Tracheophyta</taxon>
        <taxon>Spermatophyta</taxon>
        <taxon>Magnoliopsida</taxon>
        <taxon>eudicotyledons</taxon>
        <taxon>Gunneridae</taxon>
        <taxon>Pentapetalae</taxon>
        <taxon>asterids</taxon>
        <taxon>lamiids</taxon>
        <taxon>Solanales</taxon>
        <taxon>Solanaceae</taxon>
        <taxon>Solanoideae</taxon>
        <taxon>Solaneae</taxon>
        <taxon>Solanum</taxon>
    </lineage>
</organism>
<accession>A0AAF0R654</accession>
<reference evidence="1" key="1">
    <citation type="submission" date="2023-08" db="EMBL/GenBank/DDBJ databases">
        <title>A de novo genome assembly of Solanum verrucosum Schlechtendal, a Mexican diploid species geographically isolated from the other diploid A-genome species in potato relatives.</title>
        <authorList>
            <person name="Hosaka K."/>
        </authorList>
    </citation>
    <scope>NUCLEOTIDE SEQUENCE</scope>
    <source>
        <tissue evidence="1">Young leaves</tissue>
    </source>
</reference>
<dbReference type="Proteomes" id="UP001234989">
    <property type="component" value="Chromosome 6"/>
</dbReference>
<sequence length="46" mass="5243">TFLIQTAQLQKVINHSYEVEIAQTQQCWKAYSKIFPTISGKTPKSS</sequence>
<protein>
    <submittedName>
        <fullName evidence="1">Uncharacterized protein</fullName>
    </submittedName>
</protein>
<dbReference type="EMBL" id="CP133617">
    <property type="protein sequence ID" value="WMV33360.1"/>
    <property type="molecule type" value="Genomic_DNA"/>
</dbReference>